<proteinExistence type="predicted"/>
<dbReference type="Proteomes" id="UP000053958">
    <property type="component" value="Unassembled WGS sequence"/>
</dbReference>
<keyword evidence="2" id="KW-1185">Reference proteome</keyword>
<dbReference type="EMBL" id="LASV01000682">
    <property type="protein sequence ID" value="KKA17250.1"/>
    <property type="molecule type" value="Genomic_DNA"/>
</dbReference>
<dbReference type="GeneID" id="25321066"/>
<sequence>PSALEQLQLLFKLSVRTVELLLFLLIIIVERRDVGWCNIPQWLRAKQGARRDESLVGAYFSRRSSGGDESFSALSTATAVCHLGRSVLPVPGQ</sequence>
<comment type="caution">
    <text evidence="1">The sequence shown here is derived from an EMBL/GenBank/DDBJ whole genome shotgun (WGS) entry which is preliminary data.</text>
</comment>
<reference evidence="1 2" key="1">
    <citation type="submission" date="2015-04" db="EMBL/GenBank/DDBJ databases">
        <authorList>
            <person name="Heijne W.H."/>
            <person name="Fedorova N.D."/>
            <person name="Nierman W.C."/>
            <person name="Vollebregt A.W."/>
            <person name="Zhao Z."/>
            <person name="Wu L."/>
            <person name="Kumar M."/>
            <person name="Stam H."/>
            <person name="van den Berg M.A."/>
            <person name="Pel H.J."/>
        </authorList>
    </citation>
    <scope>NUCLEOTIDE SEQUENCE [LARGE SCALE GENOMIC DNA]</scope>
    <source>
        <strain evidence="1 2">CBS 393.64</strain>
    </source>
</reference>
<gene>
    <name evidence="1" type="ORF">T310_8996</name>
</gene>
<evidence type="ECO:0000313" key="1">
    <source>
        <dbReference type="EMBL" id="KKA17250.1"/>
    </source>
</evidence>
<name>A0A0F4YGN6_RASE3</name>
<evidence type="ECO:0000313" key="2">
    <source>
        <dbReference type="Proteomes" id="UP000053958"/>
    </source>
</evidence>
<organism evidence="1 2">
    <name type="scientific">Rasamsonia emersonii (strain ATCC 16479 / CBS 393.64 / IMI 116815)</name>
    <dbReference type="NCBI Taxonomy" id="1408163"/>
    <lineage>
        <taxon>Eukaryota</taxon>
        <taxon>Fungi</taxon>
        <taxon>Dikarya</taxon>
        <taxon>Ascomycota</taxon>
        <taxon>Pezizomycotina</taxon>
        <taxon>Eurotiomycetes</taxon>
        <taxon>Eurotiomycetidae</taxon>
        <taxon>Eurotiales</taxon>
        <taxon>Trichocomaceae</taxon>
        <taxon>Rasamsonia</taxon>
    </lineage>
</organism>
<dbReference type="AlphaFoldDB" id="A0A0F4YGN6"/>
<dbReference type="RefSeq" id="XP_013323862.1">
    <property type="nucleotide sequence ID" value="XM_013468408.1"/>
</dbReference>
<accession>A0A0F4YGN6</accession>
<feature type="non-terminal residue" evidence="1">
    <location>
        <position position="1"/>
    </location>
</feature>
<protein>
    <submittedName>
        <fullName evidence="1">Uncharacterized protein</fullName>
    </submittedName>
</protein>